<keyword evidence="2 3" id="KW-0040">ANK repeat</keyword>
<feature type="repeat" description="ANK" evidence="3">
    <location>
        <begin position="64"/>
        <end position="86"/>
    </location>
</feature>
<dbReference type="Pfam" id="PF12796">
    <property type="entry name" value="Ank_2"/>
    <property type="match status" value="1"/>
</dbReference>
<accession>A0AAD6UXL9</accession>
<dbReference type="SUPFAM" id="SSF48403">
    <property type="entry name" value="Ankyrin repeat"/>
    <property type="match status" value="1"/>
</dbReference>
<organism evidence="4 5">
    <name type="scientific">Mycena pura</name>
    <dbReference type="NCBI Taxonomy" id="153505"/>
    <lineage>
        <taxon>Eukaryota</taxon>
        <taxon>Fungi</taxon>
        <taxon>Dikarya</taxon>
        <taxon>Basidiomycota</taxon>
        <taxon>Agaricomycotina</taxon>
        <taxon>Agaricomycetes</taxon>
        <taxon>Agaricomycetidae</taxon>
        <taxon>Agaricales</taxon>
        <taxon>Marasmiineae</taxon>
        <taxon>Mycenaceae</taxon>
        <taxon>Mycena</taxon>
    </lineage>
</organism>
<dbReference type="PANTHER" id="PTHR24198:SF165">
    <property type="entry name" value="ANKYRIN REPEAT-CONTAINING PROTEIN-RELATED"/>
    <property type="match status" value="1"/>
</dbReference>
<keyword evidence="1" id="KW-0677">Repeat</keyword>
<evidence type="ECO:0000313" key="4">
    <source>
        <dbReference type="EMBL" id="KAJ7194543.1"/>
    </source>
</evidence>
<dbReference type="Proteomes" id="UP001219525">
    <property type="component" value="Unassembled WGS sequence"/>
</dbReference>
<dbReference type="PROSITE" id="PS50297">
    <property type="entry name" value="ANK_REP_REGION"/>
    <property type="match status" value="1"/>
</dbReference>
<evidence type="ECO:0000256" key="2">
    <source>
        <dbReference type="ARBA" id="ARBA00023043"/>
    </source>
</evidence>
<dbReference type="PANTHER" id="PTHR24198">
    <property type="entry name" value="ANKYRIN REPEAT AND PROTEIN KINASE DOMAIN-CONTAINING PROTEIN"/>
    <property type="match status" value="1"/>
</dbReference>
<feature type="non-terminal residue" evidence="4">
    <location>
        <position position="99"/>
    </location>
</feature>
<dbReference type="PROSITE" id="PS50088">
    <property type="entry name" value="ANK_REPEAT"/>
    <property type="match status" value="1"/>
</dbReference>
<dbReference type="AlphaFoldDB" id="A0AAD6UXL9"/>
<dbReference type="Gene3D" id="1.25.40.20">
    <property type="entry name" value="Ankyrin repeat-containing domain"/>
    <property type="match status" value="1"/>
</dbReference>
<dbReference type="InterPro" id="IPR036770">
    <property type="entry name" value="Ankyrin_rpt-contain_sf"/>
</dbReference>
<dbReference type="InterPro" id="IPR002110">
    <property type="entry name" value="Ankyrin_rpt"/>
</dbReference>
<keyword evidence="5" id="KW-1185">Reference proteome</keyword>
<evidence type="ECO:0000313" key="5">
    <source>
        <dbReference type="Proteomes" id="UP001219525"/>
    </source>
</evidence>
<evidence type="ECO:0000256" key="1">
    <source>
        <dbReference type="ARBA" id="ARBA00022737"/>
    </source>
</evidence>
<dbReference type="EMBL" id="JARJCW010000097">
    <property type="protein sequence ID" value="KAJ7194543.1"/>
    <property type="molecule type" value="Genomic_DNA"/>
</dbReference>
<comment type="caution">
    <text evidence="4">The sequence shown here is derived from an EMBL/GenBank/DDBJ whole genome shotgun (WGS) entry which is preliminary data.</text>
</comment>
<proteinExistence type="predicted"/>
<evidence type="ECO:0000256" key="3">
    <source>
        <dbReference type="PROSITE-ProRule" id="PRU00023"/>
    </source>
</evidence>
<dbReference type="SMART" id="SM00248">
    <property type="entry name" value="ANK"/>
    <property type="match status" value="2"/>
</dbReference>
<sequence length="99" mass="11143">LAQAIIGGHVNMVSFLIDKFHAEADFKDESLRTPLSYAAEEGRRALVDFLIHRDDVDLNSQDSQSCTPLHYATKMCHLEVVRLLLQLPTIQPDLPDNGR</sequence>
<reference evidence="4" key="1">
    <citation type="submission" date="2023-03" db="EMBL/GenBank/DDBJ databases">
        <title>Massive genome expansion in bonnet fungi (Mycena s.s.) driven by repeated elements and novel gene families across ecological guilds.</title>
        <authorList>
            <consortium name="Lawrence Berkeley National Laboratory"/>
            <person name="Harder C.B."/>
            <person name="Miyauchi S."/>
            <person name="Viragh M."/>
            <person name="Kuo A."/>
            <person name="Thoen E."/>
            <person name="Andreopoulos B."/>
            <person name="Lu D."/>
            <person name="Skrede I."/>
            <person name="Drula E."/>
            <person name="Henrissat B."/>
            <person name="Morin E."/>
            <person name="Kohler A."/>
            <person name="Barry K."/>
            <person name="LaButti K."/>
            <person name="Morin E."/>
            <person name="Salamov A."/>
            <person name="Lipzen A."/>
            <person name="Mereny Z."/>
            <person name="Hegedus B."/>
            <person name="Baldrian P."/>
            <person name="Stursova M."/>
            <person name="Weitz H."/>
            <person name="Taylor A."/>
            <person name="Grigoriev I.V."/>
            <person name="Nagy L.G."/>
            <person name="Martin F."/>
            <person name="Kauserud H."/>
        </authorList>
    </citation>
    <scope>NUCLEOTIDE SEQUENCE</scope>
    <source>
        <strain evidence="4">9144</strain>
    </source>
</reference>
<protein>
    <submittedName>
        <fullName evidence="4">Ankyrin repeat-containing domain protein</fullName>
    </submittedName>
</protein>
<name>A0AAD6UXL9_9AGAR</name>
<gene>
    <name evidence="4" type="ORF">GGX14DRAFT_330615</name>
</gene>
<feature type="non-terminal residue" evidence="4">
    <location>
        <position position="1"/>
    </location>
</feature>